<dbReference type="FunFam" id="3.40.50.300:FF:000006">
    <property type="entry name" value="DNA-binding transcriptional regulator NtrC"/>
    <property type="match status" value="1"/>
</dbReference>
<keyword evidence="8" id="KW-0238">DNA-binding</keyword>
<dbReference type="InterPro" id="IPR058031">
    <property type="entry name" value="AAA_lid_NorR"/>
</dbReference>
<keyword evidence="10" id="KW-0804">Transcription</keyword>
<dbReference type="PROSITE" id="PS00688">
    <property type="entry name" value="SIGMA54_INTERACT_3"/>
    <property type="match status" value="1"/>
</dbReference>
<keyword evidence="15" id="KW-1185">Reference proteome</keyword>
<evidence type="ECO:0000256" key="7">
    <source>
        <dbReference type="ARBA" id="ARBA00023015"/>
    </source>
</evidence>
<evidence type="ECO:0000313" key="15">
    <source>
        <dbReference type="Proteomes" id="UP000276223"/>
    </source>
</evidence>
<dbReference type="InterPro" id="IPR002197">
    <property type="entry name" value="HTH_Fis"/>
</dbReference>
<dbReference type="SUPFAM" id="SSF46689">
    <property type="entry name" value="Homeodomain-like"/>
    <property type="match status" value="1"/>
</dbReference>
<dbReference type="InterPro" id="IPR011006">
    <property type="entry name" value="CheY-like_superfamily"/>
</dbReference>
<dbReference type="Pfam" id="PF25601">
    <property type="entry name" value="AAA_lid_14"/>
    <property type="match status" value="1"/>
</dbReference>
<dbReference type="InterPro" id="IPR025662">
    <property type="entry name" value="Sigma_54_int_dom_ATP-bd_1"/>
</dbReference>
<evidence type="ECO:0000259" key="13">
    <source>
        <dbReference type="PROSITE" id="PS50110"/>
    </source>
</evidence>
<dbReference type="Pfam" id="PF00072">
    <property type="entry name" value="Response_reg"/>
    <property type="match status" value="1"/>
</dbReference>
<dbReference type="Gene3D" id="3.40.50.2300">
    <property type="match status" value="1"/>
</dbReference>
<evidence type="ECO:0000256" key="10">
    <source>
        <dbReference type="ARBA" id="ARBA00023163"/>
    </source>
</evidence>
<dbReference type="SMART" id="SM00448">
    <property type="entry name" value="REC"/>
    <property type="match status" value="1"/>
</dbReference>
<dbReference type="InterPro" id="IPR001789">
    <property type="entry name" value="Sig_transdc_resp-reg_receiver"/>
</dbReference>
<dbReference type="PANTHER" id="PTHR32071">
    <property type="entry name" value="TRANSCRIPTIONAL REGULATORY PROTEIN"/>
    <property type="match status" value="1"/>
</dbReference>
<evidence type="ECO:0000256" key="8">
    <source>
        <dbReference type="ARBA" id="ARBA00023125"/>
    </source>
</evidence>
<dbReference type="PROSITE" id="PS50110">
    <property type="entry name" value="RESPONSE_REGULATORY"/>
    <property type="match status" value="1"/>
</dbReference>
<dbReference type="FunFam" id="1.10.8.60:FF:000014">
    <property type="entry name" value="DNA-binding transcriptional regulator NtrC"/>
    <property type="match status" value="1"/>
</dbReference>
<feature type="modified residue" description="4-aspartylphosphate" evidence="11">
    <location>
        <position position="55"/>
    </location>
</feature>
<dbReference type="SUPFAM" id="SSF52172">
    <property type="entry name" value="CheY-like"/>
    <property type="match status" value="1"/>
</dbReference>
<evidence type="ECO:0000256" key="2">
    <source>
        <dbReference type="ARBA" id="ARBA00022490"/>
    </source>
</evidence>
<dbReference type="InterPro" id="IPR027417">
    <property type="entry name" value="P-loop_NTPase"/>
</dbReference>
<keyword evidence="3 11" id="KW-0597">Phosphoprotein</keyword>
<name>A0A3N1UM84_9BACT</name>
<evidence type="ECO:0000256" key="6">
    <source>
        <dbReference type="ARBA" id="ARBA00023012"/>
    </source>
</evidence>
<evidence type="ECO:0000256" key="5">
    <source>
        <dbReference type="ARBA" id="ARBA00022840"/>
    </source>
</evidence>
<keyword evidence="2" id="KW-0963">Cytoplasm</keyword>
<dbReference type="InterPro" id="IPR025944">
    <property type="entry name" value="Sigma_54_int_dom_CS"/>
</dbReference>
<evidence type="ECO:0000256" key="4">
    <source>
        <dbReference type="ARBA" id="ARBA00022741"/>
    </source>
</evidence>
<dbReference type="OrthoDB" id="9763792at2"/>
<evidence type="ECO:0000313" key="14">
    <source>
        <dbReference type="EMBL" id="ROQ90848.1"/>
    </source>
</evidence>
<evidence type="ECO:0000259" key="12">
    <source>
        <dbReference type="PROSITE" id="PS50045"/>
    </source>
</evidence>
<dbReference type="PROSITE" id="PS50045">
    <property type="entry name" value="SIGMA54_INTERACT_4"/>
    <property type="match status" value="1"/>
</dbReference>
<keyword evidence="6" id="KW-0902">Two-component regulatory system</keyword>
<dbReference type="Pfam" id="PF02954">
    <property type="entry name" value="HTH_8"/>
    <property type="match status" value="1"/>
</dbReference>
<organism evidence="14 15">
    <name type="scientific">Desulfosoma caldarium</name>
    <dbReference type="NCBI Taxonomy" id="610254"/>
    <lineage>
        <taxon>Bacteria</taxon>
        <taxon>Pseudomonadati</taxon>
        <taxon>Thermodesulfobacteriota</taxon>
        <taxon>Syntrophobacteria</taxon>
        <taxon>Syntrophobacterales</taxon>
        <taxon>Syntrophobacteraceae</taxon>
        <taxon>Desulfosoma</taxon>
    </lineage>
</organism>
<dbReference type="PRINTS" id="PR01590">
    <property type="entry name" value="HTHFIS"/>
</dbReference>
<dbReference type="Gene3D" id="1.10.10.60">
    <property type="entry name" value="Homeodomain-like"/>
    <property type="match status" value="1"/>
</dbReference>
<dbReference type="InterPro" id="IPR009057">
    <property type="entry name" value="Homeodomain-like_sf"/>
</dbReference>
<keyword evidence="5" id="KW-0067">ATP-binding</keyword>
<evidence type="ECO:0000256" key="11">
    <source>
        <dbReference type="PROSITE-ProRule" id="PRU00169"/>
    </source>
</evidence>
<dbReference type="GO" id="GO:0005737">
    <property type="term" value="C:cytoplasm"/>
    <property type="evidence" value="ECO:0007669"/>
    <property type="project" value="UniProtKB-SubCell"/>
</dbReference>
<dbReference type="SMART" id="SM00382">
    <property type="entry name" value="AAA"/>
    <property type="match status" value="1"/>
</dbReference>
<comment type="caution">
    <text evidence="14">The sequence shown here is derived from an EMBL/GenBank/DDBJ whole genome shotgun (WGS) entry which is preliminary data.</text>
</comment>
<proteinExistence type="predicted"/>
<evidence type="ECO:0000256" key="1">
    <source>
        <dbReference type="ARBA" id="ARBA00004496"/>
    </source>
</evidence>
<feature type="domain" description="Response regulatory" evidence="13">
    <location>
        <begin position="6"/>
        <end position="120"/>
    </location>
</feature>
<dbReference type="GO" id="GO:0006355">
    <property type="term" value="P:regulation of DNA-templated transcription"/>
    <property type="evidence" value="ECO:0007669"/>
    <property type="project" value="InterPro"/>
</dbReference>
<comment type="subcellular location">
    <subcellularLocation>
        <location evidence="1">Cytoplasm</location>
    </subcellularLocation>
</comment>
<dbReference type="SUPFAM" id="SSF52540">
    <property type="entry name" value="P-loop containing nucleoside triphosphate hydrolases"/>
    <property type="match status" value="1"/>
</dbReference>
<dbReference type="Pfam" id="PF00158">
    <property type="entry name" value="Sigma54_activat"/>
    <property type="match status" value="1"/>
</dbReference>
<dbReference type="GO" id="GO:0005524">
    <property type="term" value="F:ATP binding"/>
    <property type="evidence" value="ECO:0007669"/>
    <property type="project" value="UniProtKB-KW"/>
</dbReference>
<dbReference type="Gene3D" id="1.10.8.60">
    <property type="match status" value="1"/>
</dbReference>
<dbReference type="GO" id="GO:0000160">
    <property type="term" value="P:phosphorelay signal transduction system"/>
    <property type="evidence" value="ECO:0007669"/>
    <property type="project" value="UniProtKB-KW"/>
</dbReference>
<accession>A0A3N1UM84</accession>
<keyword evidence="9" id="KW-0010">Activator</keyword>
<sequence length="449" mass="50798">MTGRFKILVVDDELIVRESLVGWLKKGGYEVTAASGGREALEGLERVGYDLIFLDIKMPDMNGIDVLKEIKQRYPGTMVVMITAYGSVESAVEAMKLGANDYLMKPFEPEQLSLLVEKLLQHKRLIDENILLREQMATAVVERYQDMIGVSSAMQALFEMVEKVAAVDSPVLIKGETGTGKELVAKAIHARSPRRYGPFIAINCGAFTESLLESELFGHEVGSFTGAVKAKKGRLELVRGGTLFLDEVGEIPMKMQVDLLRVLEEHRMHRVGGTRDIPVDFRLISATHRDLGKAMEEGYFRRDFYFRLNVVELEVPPLRARREDIPLLADFFLRRFRRETNKPVEGLDKKAVELLCAYDWPGNVRELENAVERAVVLAQGRILTEDDFAFLRKTYGAVEPQSLEDMEKLHIQRILNRCRGNISQAARMLKINRTTLHNKIKKYGLQGTA</sequence>
<dbReference type="Gene3D" id="3.40.50.300">
    <property type="entry name" value="P-loop containing nucleotide triphosphate hydrolases"/>
    <property type="match status" value="1"/>
</dbReference>
<dbReference type="EMBL" id="RJVA01000013">
    <property type="protein sequence ID" value="ROQ90848.1"/>
    <property type="molecule type" value="Genomic_DNA"/>
</dbReference>
<dbReference type="InterPro" id="IPR003593">
    <property type="entry name" value="AAA+_ATPase"/>
</dbReference>
<dbReference type="PROSITE" id="PS00675">
    <property type="entry name" value="SIGMA54_INTERACT_1"/>
    <property type="match status" value="1"/>
</dbReference>
<evidence type="ECO:0000256" key="9">
    <source>
        <dbReference type="ARBA" id="ARBA00023159"/>
    </source>
</evidence>
<dbReference type="GO" id="GO:0043565">
    <property type="term" value="F:sequence-specific DNA binding"/>
    <property type="evidence" value="ECO:0007669"/>
    <property type="project" value="InterPro"/>
</dbReference>
<reference evidence="14 15" key="1">
    <citation type="submission" date="2018-11" db="EMBL/GenBank/DDBJ databases">
        <title>Genomic Encyclopedia of Type Strains, Phase IV (KMG-IV): sequencing the most valuable type-strain genomes for metagenomic binning, comparative biology and taxonomic classification.</title>
        <authorList>
            <person name="Goeker M."/>
        </authorList>
    </citation>
    <scope>NUCLEOTIDE SEQUENCE [LARGE SCALE GENOMIC DNA]</scope>
    <source>
        <strain evidence="14 15">DSM 22027</strain>
    </source>
</reference>
<keyword evidence="4" id="KW-0547">Nucleotide-binding</keyword>
<feature type="domain" description="Sigma-54 factor interaction" evidence="12">
    <location>
        <begin position="147"/>
        <end position="376"/>
    </location>
</feature>
<dbReference type="RefSeq" id="WP_123290589.1">
    <property type="nucleotide sequence ID" value="NZ_RJVA01000013.1"/>
</dbReference>
<dbReference type="CDD" id="cd00009">
    <property type="entry name" value="AAA"/>
    <property type="match status" value="1"/>
</dbReference>
<dbReference type="Proteomes" id="UP000276223">
    <property type="component" value="Unassembled WGS sequence"/>
</dbReference>
<gene>
    <name evidence="14" type="ORF">EDC27_2103</name>
</gene>
<dbReference type="InterPro" id="IPR002078">
    <property type="entry name" value="Sigma_54_int"/>
</dbReference>
<dbReference type="AlphaFoldDB" id="A0A3N1UM84"/>
<protein>
    <submittedName>
        <fullName evidence="14">Two component Fis family sigma54 specific transcriptional regulator</fullName>
    </submittedName>
</protein>
<evidence type="ECO:0000256" key="3">
    <source>
        <dbReference type="ARBA" id="ARBA00022553"/>
    </source>
</evidence>
<keyword evidence="7" id="KW-0805">Transcription regulation</keyword>
<dbReference type="FunFam" id="3.40.50.2300:FF:000018">
    <property type="entry name" value="DNA-binding transcriptional regulator NtrC"/>
    <property type="match status" value="1"/>
</dbReference>